<feature type="region of interest" description="Disordered" evidence="11">
    <location>
        <begin position="162"/>
        <end position="257"/>
    </location>
</feature>
<dbReference type="CDD" id="cd01717">
    <property type="entry name" value="Sm_B"/>
    <property type="match status" value="1"/>
</dbReference>
<dbReference type="OrthoDB" id="2020720at2759"/>
<dbReference type="GO" id="GO:0046540">
    <property type="term" value="C:U4/U6 x U5 tri-snRNP complex"/>
    <property type="evidence" value="ECO:0007669"/>
    <property type="project" value="TreeGrafter"/>
</dbReference>
<dbReference type="Proteomes" id="UP000193648">
    <property type="component" value="Unassembled WGS sequence"/>
</dbReference>
<keyword evidence="8" id="KW-0539">Nucleus</keyword>
<dbReference type="Pfam" id="PF01423">
    <property type="entry name" value="LSM"/>
    <property type="match status" value="1"/>
</dbReference>
<dbReference type="GeneID" id="33563963"/>
<evidence type="ECO:0000256" key="3">
    <source>
        <dbReference type="ARBA" id="ARBA00009123"/>
    </source>
</evidence>
<gene>
    <name evidence="13" type="ORF">BCR41DRAFT_338557</name>
</gene>
<evidence type="ECO:0000256" key="9">
    <source>
        <dbReference type="ARBA" id="ARBA00023274"/>
    </source>
</evidence>
<sequence length="257" mass="26364">MTVSKNSKMMNLINFRLRITMSDSRVLTGQMLAFDKHMNLVLADCEEFRKVKSKSGAKTASGQPEREEKRTLGLVILRGETIVSLSVDGPPPPSLEDQKARISQLSAGSGVAAPAGRGMPVVPGAVPGLTGPVRGVGGPAPGMMAPRGPAASAPPMSYGRGVPPGGVPPPGMPPAGFRPGPPGMVPPPMPPGMVPPPGFRPMGQPGVPPPGFHPRPGMPPGAPPPGFRPGFPPGPPPPGFQPPPGFRPPPPGFRPPQ</sequence>
<dbReference type="GO" id="GO:0005686">
    <property type="term" value="C:U2 snRNP"/>
    <property type="evidence" value="ECO:0007669"/>
    <property type="project" value="TreeGrafter"/>
</dbReference>
<name>A0A1Y2GJD6_9FUNG</name>
<proteinExistence type="inferred from homology"/>
<dbReference type="PANTHER" id="PTHR10701:SF0">
    <property type="entry name" value="SMALL NUCLEAR RIBONUCLEOPROTEIN-ASSOCIATED PROTEIN B"/>
    <property type="match status" value="1"/>
</dbReference>
<dbReference type="Gene3D" id="2.30.30.100">
    <property type="match status" value="1"/>
</dbReference>
<dbReference type="GO" id="GO:0005687">
    <property type="term" value="C:U4 snRNP"/>
    <property type="evidence" value="ECO:0007669"/>
    <property type="project" value="TreeGrafter"/>
</dbReference>
<protein>
    <recommendedName>
        <fullName evidence="10">Sm protein B</fullName>
    </recommendedName>
</protein>
<dbReference type="RefSeq" id="XP_021879667.1">
    <property type="nucleotide sequence ID" value="XM_022022119.1"/>
</dbReference>
<dbReference type="GO" id="GO:0005685">
    <property type="term" value="C:U1 snRNP"/>
    <property type="evidence" value="ECO:0007669"/>
    <property type="project" value="TreeGrafter"/>
</dbReference>
<evidence type="ECO:0000256" key="7">
    <source>
        <dbReference type="ARBA" id="ARBA00023187"/>
    </source>
</evidence>
<evidence type="ECO:0000256" key="10">
    <source>
        <dbReference type="ARBA" id="ARBA00041355"/>
    </source>
</evidence>
<dbReference type="InterPro" id="IPR050914">
    <property type="entry name" value="snRNP_SmB/NAA38-like"/>
</dbReference>
<feature type="compositionally biased region" description="Pro residues" evidence="11">
    <location>
        <begin position="179"/>
        <end position="199"/>
    </location>
</feature>
<evidence type="ECO:0000313" key="14">
    <source>
        <dbReference type="Proteomes" id="UP000193648"/>
    </source>
</evidence>
<dbReference type="InterPro" id="IPR010920">
    <property type="entry name" value="LSM_dom_sf"/>
</dbReference>
<dbReference type="InParanoid" id="A0A1Y2GJD6"/>
<evidence type="ECO:0000259" key="12">
    <source>
        <dbReference type="PROSITE" id="PS52002"/>
    </source>
</evidence>
<dbReference type="GO" id="GO:0070990">
    <property type="term" value="F:snRNP binding"/>
    <property type="evidence" value="ECO:0007669"/>
    <property type="project" value="TreeGrafter"/>
</dbReference>
<comment type="caution">
    <text evidence="13">The sequence shown here is derived from an EMBL/GenBank/DDBJ whole genome shotgun (WGS) entry which is preliminary data.</text>
</comment>
<evidence type="ECO:0000256" key="1">
    <source>
        <dbReference type="ARBA" id="ARBA00004123"/>
    </source>
</evidence>
<dbReference type="EMBL" id="MCFF01000028">
    <property type="protein sequence ID" value="ORZ11352.1"/>
    <property type="molecule type" value="Genomic_DNA"/>
</dbReference>
<dbReference type="GO" id="GO:0005737">
    <property type="term" value="C:cytoplasm"/>
    <property type="evidence" value="ECO:0007669"/>
    <property type="project" value="UniProtKB-SubCell"/>
</dbReference>
<keyword evidence="7" id="KW-0508">mRNA splicing</keyword>
<keyword evidence="9" id="KW-0687">Ribonucleoprotein</keyword>
<reference evidence="13 14" key="1">
    <citation type="submission" date="2016-07" db="EMBL/GenBank/DDBJ databases">
        <title>Pervasive Adenine N6-methylation of Active Genes in Fungi.</title>
        <authorList>
            <consortium name="DOE Joint Genome Institute"/>
            <person name="Mondo S.J."/>
            <person name="Dannebaum R.O."/>
            <person name="Kuo R.C."/>
            <person name="Labutti K."/>
            <person name="Haridas S."/>
            <person name="Kuo A."/>
            <person name="Salamov A."/>
            <person name="Ahrendt S.R."/>
            <person name="Lipzen A."/>
            <person name="Sullivan W."/>
            <person name="Andreopoulos W.B."/>
            <person name="Clum A."/>
            <person name="Lindquist E."/>
            <person name="Daum C."/>
            <person name="Ramamoorthy G.K."/>
            <person name="Gryganskyi A."/>
            <person name="Culley D."/>
            <person name="Magnuson J.K."/>
            <person name="James T.Y."/>
            <person name="O'Malley M.A."/>
            <person name="Stajich J.E."/>
            <person name="Spatafora J.W."/>
            <person name="Visel A."/>
            <person name="Grigoriev I.V."/>
        </authorList>
    </citation>
    <scope>NUCLEOTIDE SEQUENCE [LARGE SCALE GENOMIC DNA]</scope>
    <source>
        <strain evidence="13 14">NRRL 3116</strain>
    </source>
</reference>
<dbReference type="SUPFAM" id="SSF50182">
    <property type="entry name" value="Sm-like ribonucleoproteins"/>
    <property type="match status" value="1"/>
</dbReference>
<feature type="compositionally biased region" description="Pro residues" evidence="11">
    <location>
        <begin position="206"/>
        <end position="257"/>
    </location>
</feature>
<dbReference type="SMART" id="SM00651">
    <property type="entry name" value="Sm"/>
    <property type="match status" value="1"/>
</dbReference>
<dbReference type="FunCoup" id="A0A1Y2GJD6">
    <property type="interactions" value="480"/>
</dbReference>
<dbReference type="GO" id="GO:0003723">
    <property type="term" value="F:RNA binding"/>
    <property type="evidence" value="ECO:0007669"/>
    <property type="project" value="UniProtKB-KW"/>
</dbReference>
<dbReference type="PROSITE" id="PS52002">
    <property type="entry name" value="SM"/>
    <property type="match status" value="1"/>
</dbReference>
<dbReference type="GO" id="GO:0000398">
    <property type="term" value="P:mRNA splicing, via spliceosome"/>
    <property type="evidence" value="ECO:0007669"/>
    <property type="project" value="TreeGrafter"/>
</dbReference>
<dbReference type="AlphaFoldDB" id="A0A1Y2GJD6"/>
<dbReference type="InterPro" id="IPR001163">
    <property type="entry name" value="Sm_dom_euk/arc"/>
</dbReference>
<dbReference type="GO" id="GO:0071013">
    <property type="term" value="C:catalytic step 2 spliceosome"/>
    <property type="evidence" value="ECO:0007669"/>
    <property type="project" value="TreeGrafter"/>
</dbReference>
<dbReference type="FunFam" id="2.30.30.100:FF:000047">
    <property type="entry name" value="Small nuclear ribonucleoprotein SmB, putative"/>
    <property type="match status" value="1"/>
</dbReference>
<evidence type="ECO:0000256" key="2">
    <source>
        <dbReference type="ARBA" id="ARBA00004496"/>
    </source>
</evidence>
<evidence type="ECO:0000256" key="11">
    <source>
        <dbReference type="SAM" id="MobiDB-lite"/>
    </source>
</evidence>
<keyword evidence="14" id="KW-1185">Reference proteome</keyword>
<keyword evidence="5" id="KW-0507">mRNA processing</keyword>
<feature type="domain" description="Sm" evidence="12">
    <location>
        <begin position="4"/>
        <end position="91"/>
    </location>
</feature>
<evidence type="ECO:0000256" key="8">
    <source>
        <dbReference type="ARBA" id="ARBA00023242"/>
    </source>
</evidence>
<accession>A0A1Y2GJD6</accession>
<evidence type="ECO:0000256" key="5">
    <source>
        <dbReference type="ARBA" id="ARBA00022664"/>
    </source>
</evidence>
<comment type="similarity">
    <text evidence="3">Belongs to the snRNP SmB/SmN family.</text>
</comment>
<keyword evidence="4" id="KW-0963">Cytoplasm</keyword>
<dbReference type="GO" id="GO:0071004">
    <property type="term" value="C:U2-type prespliceosome"/>
    <property type="evidence" value="ECO:0007669"/>
    <property type="project" value="TreeGrafter"/>
</dbReference>
<dbReference type="PANTHER" id="PTHR10701">
    <property type="entry name" value="SMALL NUCLEAR RIBONUCLEOPROTEIN-ASSOCIATED PROTEIN B AND N"/>
    <property type="match status" value="1"/>
</dbReference>
<dbReference type="InterPro" id="IPR047575">
    <property type="entry name" value="Sm"/>
</dbReference>
<comment type="subcellular location">
    <subcellularLocation>
        <location evidence="2">Cytoplasm</location>
    </subcellularLocation>
    <subcellularLocation>
        <location evidence="1">Nucleus</location>
    </subcellularLocation>
</comment>
<dbReference type="GO" id="GO:0005682">
    <property type="term" value="C:U5 snRNP"/>
    <property type="evidence" value="ECO:0007669"/>
    <property type="project" value="TreeGrafter"/>
</dbReference>
<evidence type="ECO:0000313" key="13">
    <source>
        <dbReference type="EMBL" id="ORZ11352.1"/>
    </source>
</evidence>
<dbReference type="STRING" id="64571.A0A1Y2GJD6"/>
<organism evidence="13 14">
    <name type="scientific">Lobosporangium transversale</name>
    <dbReference type="NCBI Taxonomy" id="64571"/>
    <lineage>
        <taxon>Eukaryota</taxon>
        <taxon>Fungi</taxon>
        <taxon>Fungi incertae sedis</taxon>
        <taxon>Mucoromycota</taxon>
        <taxon>Mortierellomycotina</taxon>
        <taxon>Mortierellomycetes</taxon>
        <taxon>Mortierellales</taxon>
        <taxon>Mortierellaceae</taxon>
        <taxon>Lobosporangium</taxon>
    </lineage>
</organism>
<keyword evidence="6" id="KW-0694">RNA-binding</keyword>
<evidence type="ECO:0000256" key="4">
    <source>
        <dbReference type="ARBA" id="ARBA00022490"/>
    </source>
</evidence>
<evidence type="ECO:0000256" key="6">
    <source>
        <dbReference type="ARBA" id="ARBA00022884"/>
    </source>
</evidence>